<dbReference type="Proteomes" id="UP000003751">
    <property type="component" value="Unassembled WGS sequence"/>
</dbReference>
<dbReference type="InterPro" id="IPR015947">
    <property type="entry name" value="PUA-like_sf"/>
</dbReference>
<dbReference type="Proteomes" id="UP000184203">
    <property type="component" value="Unassembled WGS sequence"/>
</dbReference>
<dbReference type="SUPFAM" id="SSF88697">
    <property type="entry name" value="PUA domain-like"/>
    <property type="match status" value="1"/>
</dbReference>
<evidence type="ECO:0000313" key="4">
    <source>
        <dbReference type="Proteomes" id="UP000184203"/>
    </source>
</evidence>
<dbReference type="STRING" id="797209.GCA_000376445_02586"/>
<protein>
    <recommendedName>
        <fullName evidence="5">ASCH domain-containing protein</fullName>
    </recommendedName>
</protein>
<reference evidence="1 3" key="1">
    <citation type="journal article" date="2014" name="ISME J.">
        <title>Trehalose/2-sulfotrehalose biosynthesis and glycine-betaine uptake are widely spread mechanisms for osmoadaptation in the Halobacteriales.</title>
        <authorList>
            <person name="Youssef N.H."/>
            <person name="Savage-Ashlock K.N."/>
            <person name="McCully A.L."/>
            <person name="Luedtke B."/>
            <person name="Shaw E.I."/>
            <person name="Hoff W.D."/>
            <person name="Elshahed M.S."/>
        </authorList>
    </citation>
    <scope>NUCLEOTIDE SEQUENCE [LARGE SCALE GENOMIC DNA]</scope>
    <source>
        <strain evidence="1 3">DX253</strain>
    </source>
</reference>
<sequence length="153" mass="17337">MTISATTALDSVAGERDRFGVPIHRYAERTFESERSSGSDFCEEHKEPNMAKIDADTILPSEHIQQAVTAGRISQLHRGNPYAEEGDTFDIDGETFEVVEVSERKLGDLTDEDAQAEGSEDLDAYRERLNHAHDDFEWDDSATVYRHRFEVVE</sequence>
<reference evidence="4" key="2">
    <citation type="submission" date="2016-11" db="EMBL/GenBank/DDBJ databases">
        <authorList>
            <person name="Varghese N."/>
            <person name="Submissions S."/>
        </authorList>
    </citation>
    <scope>NUCLEOTIDE SEQUENCE [LARGE SCALE GENOMIC DNA]</scope>
    <source>
        <strain evidence="4">DX253</strain>
    </source>
</reference>
<proteinExistence type="predicted"/>
<evidence type="ECO:0000313" key="2">
    <source>
        <dbReference type="EMBL" id="SHK85686.1"/>
    </source>
</evidence>
<evidence type="ECO:0008006" key="5">
    <source>
        <dbReference type="Google" id="ProtNLM"/>
    </source>
</evidence>
<evidence type="ECO:0000313" key="1">
    <source>
        <dbReference type="EMBL" id="EFW92010.1"/>
    </source>
</evidence>
<reference evidence="2" key="3">
    <citation type="submission" date="2016-11" db="EMBL/GenBank/DDBJ databases">
        <authorList>
            <person name="Jaros S."/>
            <person name="Januszkiewicz K."/>
            <person name="Wedrychowicz H."/>
        </authorList>
    </citation>
    <scope>NUCLEOTIDE SEQUENCE [LARGE SCALE GENOMIC DNA]</scope>
    <source>
        <strain evidence="2">DX253</strain>
    </source>
</reference>
<dbReference type="RefSeq" id="WP_007979719.1">
    <property type="nucleotide sequence ID" value="NZ_AEMG01000009.1"/>
</dbReference>
<keyword evidence="4" id="KW-1185">Reference proteome</keyword>
<dbReference type="PATRIC" id="fig|797209.4.peg.2170"/>
<organism evidence="1 3">
    <name type="scientific">Haladaptatus paucihalophilus DX253</name>
    <dbReference type="NCBI Taxonomy" id="797209"/>
    <lineage>
        <taxon>Archaea</taxon>
        <taxon>Methanobacteriati</taxon>
        <taxon>Methanobacteriota</taxon>
        <taxon>Stenosarchaea group</taxon>
        <taxon>Halobacteria</taxon>
        <taxon>Halobacteriales</taxon>
        <taxon>Haladaptataceae</taxon>
        <taxon>Haladaptatus</taxon>
    </lineage>
</organism>
<accession>E7QTT1</accession>
<evidence type="ECO:0000313" key="3">
    <source>
        <dbReference type="Proteomes" id="UP000003751"/>
    </source>
</evidence>
<dbReference type="EMBL" id="AEMG01000009">
    <property type="protein sequence ID" value="EFW92010.1"/>
    <property type="molecule type" value="Genomic_DNA"/>
</dbReference>
<name>E7QTT1_HALPU</name>
<dbReference type="AlphaFoldDB" id="E7QTT1"/>
<gene>
    <name evidence="2" type="ORF">SAMN05444342_2413</name>
    <name evidence="1" type="ORF">ZOD2009_11045</name>
</gene>
<dbReference type="eggNOG" id="arCOG04714">
    <property type="taxonomic scope" value="Archaea"/>
</dbReference>
<dbReference type="EMBL" id="FRAN01000003">
    <property type="protein sequence ID" value="SHK85686.1"/>
    <property type="molecule type" value="Genomic_DNA"/>
</dbReference>